<accession>A0ABQ5LYC2</accession>
<dbReference type="SUPFAM" id="SSF52518">
    <property type="entry name" value="Thiamin diphosphate-binding fold (THDP-binding)"/>
    <property type="match status" value="2"/>
</dbReference>
<dbReference type="Pfam" id="PF02775">
    <property type="entry name" value="TPP_enzyme_C"/>
    <property type="match status" value="1"/>
</dbReference>
<dbReference type="PANTHER" id="PTHR18968:SF166">
    <property type="entry name" value="2-HYDROXYACYL-COA LYASE 2"/>
    <property type="match status" value="1"/>
</dbReference>
<dbReference type="Gene3D" id="3.40.50.970">
    <property type="match status" value="2"/>
</dbReference>
<keyword evidence="6 7" id="KW-0786">Thiamine pyrophosphate</keyword>
<dbReference type="InterPro" id="IPR012000">
    <property type="entry name" value="Thiamin_PyroP_enz_cen_dom"/>
</dbReference>
<evidence type="ECO:0000259" key="10">
    <source>
        <dbReference type="Pfam" id="PF02776"/>
    </source>
</evidence>
<evidence type="ECO:0000259" key="8">
    <source>
        <dbReference type="Pfam" id="PF00205"/>
    </source>
</evidence>
<evidence type="ECO:0000256" key="4">
    <source>
        <dbReference type="ARBA" id="ARBA00022679"/>
    </source>
</evidence>
<dbReference type="CDD" id="cd00568">
    <property type="entry name" value="TPP_enzymes"/>
    <property type="match status" value="1"/>
</dbReference>
<dbReference type="PANTHER" id="PTHR18968">
    <property type="entry name" value="THIAMINE PYROPHOSPHATE ENZYMES"/>
    <property type="match status" value="1"/>
</dbReference>
<feature type="domain" description="Thiamine pyrophosphate enzyme N-terminal TPP-binding" evidence="10">
    <location>
        <begin position="1"/>
        <end position="114"/>
    </location>
</feature>
<dbReference type="InterPro" id="IPR011766">
    <property type="entry name" value="TPP_enzyme_TPP-bd"/>
</dbReference>
<dbReference type="CDD" id="cd07035">
    <property type="entry name" value="TPP_PYR_POX_like"/>
    <property type="match status" value="1"/>
</dbReference>
<protein>
    <submittedName>
        <fullName evidence="11">Acetolactate synthase</fullName>
    </submittedName>
</protein>
<keyword evidence="4" id="KW-0808">Transferase</keyword>
<feature type="domain" description="Thiamine pyrophosphate enzyme TPP-binding" evidence="9">
    <location>
        <begin position="392"/>
        <end position="529"/>
    </location>
</feature>
<evidence type="ECO:0000256" key="3">
    <source>
        <dbReference type="ARBA" id="ARBA00007812"/>
    </source>
</evidence>
<proteinExistence type="inferred from homology"/>
<evidence type="ECO:0000256" key="1">
    <source>
        <dbReference type="ARBA" id="ARBA00001946"/>
    </source>
</evidence>
<keyword evidence="5" id="KW-0479">Metal-binding</keyword>
<evidence type="ECO:0000256" key="2">
    <source>
        <dbReference type="ARBA" id="ARBA00001964"/>
    </source>
</evidence>
<keyword evidence="12" id="KW-1185">Reference proteome</keyword>
<dbReference type="Pfam" id="PF00205">
    <property type="entry name" value="TPP_enzyme_M"/>
    <property type="match status" value="1"/>
</dbReference>
<evidence type="ECO:0000256" key="7">
    <source>
        <dbReference type="RuleBase" id="RU362132"/>
    </source>
</evidence>
<evidence type="ECO:0000256" key="5">
    <source>
        <dbReference type="ARBA" id="ARBA00022723"/>
    </source>
</evidence>
<comment type="caution">
    <text evidence="11">The sequence shown here is derived from an EMBL/GenBank/DDBJ whole genome shotgun (WGS) entry which is preliminary data.</text>
</comment>
<comment type="cofactor">
    <cofactor evidence="2">
        <name>thiamine diphosphate</name>
        <dbReference type="ChEBI" id="CHEBI:58937"/>
    </cofactor>
</comment>
<reference evidence="11" key="1">
    <citation type="journal article" date="2023" name="Int. J. Syst. Evol. Microbiol.">
        <title>Sinisalibacter aestuarii sp. nov., isolated from estuarine sediment of the Arakawa River.</title>
        <authorList>
            <person name="Arafat S.T."/>
            <person name="Hirano S."/>
            <person name="Sato A."/>
            <person name="Takeuchi K."/>
            <person name="Yasuda T."/>
            <person name="Terahara T."/>
            <person name="Hamada M."/>
            <person name="Kobayashi T."/>
        </authorList>
    </citation>
    <scope>NUCLEOTIDE SEQUENCE</scope>
    <source>
        <strain evidence="11">B-399</strain>
    </source>
</reference>
<evidence type="ECO:0000259" key="9">
    <source>
        <dbReference type="Pfam" id="PF02775"/>
    </source>
</evidence>
<sequence>MKVYEALAQALADNGATPLCGLVGDANAYLVNSFVSAHGGRYVATANENGAVLAAMGAAMLTGGVGFATVTHGPALTNCVTALAEAARSFTPLVLLCGDTAEADRENLQNIDQREVILSSGAGFEQMRSAGSALGDLARAVRRARSERRPIAFNMPANLLWDETDYRPVAWEVPGLPPGRIEGEALDNAVGMIAAARRPVVLAGRGAIDAEARAAILRFARRIEAPLATTIRAKNLFAGEDHALGVYGTVSTAQASEAILGADCLIAFGAGLNFHTTAQGSFIEGKRVIQVADRAQDLGRGAVADVAILGRSADVAETFLYWLDEAEIPGSGFTRTLPAQGLDQPQTPEARLVSDGTVDFLPTLARLNALLPQDRTLVTDAGRWMVRSYGTLTAPGPRDFITTASFGSIGLGMGAAIGAAAARPGRPTILFCGDGGFMLGNLTEFNTAVRERLDLIVVVFNDGSYGAEYIQLRDKQIAPDISLFNWPALAPLAIALGGDGTTIASDTDLDALPGRLAARDRSKPYLIDVKLDPEQVAMW</sequence>
<dbReference type="EMBL" id="BROH01000016">
    <property type="protein sequence ID" value="GKY89960.1"/>
    <property type="molecule type" value="Genomic_DNA"/>
</dbReference>
<feature type="domain" description="Thiamine pyrophosphate enzyme central" evidence="8">
    <location>
        <begin position="187"/>
        <end position="317"/>
    </location>
</feature>
<evidence type="ECO:0000313" key="11">
    <source>
        <dbReference type="EMBL" id="GKY89960.1"/>
    </source>
</evidence>
<comment type="cofactor">
    <cofactor evidence="1">
        <name>Mg(2+)</name>
        <dbReference type="ChEBI" id="CHEBI:18420"/>
    </cofactor>
</comment>
<dbReference type="InterPro" id="IPR012001">
    <property type="entry name" value="Thiamin_PyroP_enz_TPP-bd_dom"/>
</dbReference>
<dbReference type="Pfam" id="PF02776">
    <property type="entry name" value="TPP_enzyme_N"/>
    <property type="match status" value="1"/>
</dbReference>
<dbReference type="InterPro" id="IPR029061">
    <property type="entry name" value="THDP-binding"/>
</dbReference>
<comment type="similarity">
    <text evidence="3 7">Belongs to the TPP enzyme family.</text>
</comment>
<dbReference type="RefSeq" id="WP_281843877.1">
    <property type="nucleotide sequence ID" value="NZ_BROH01000016.1"/>
</dbReference>
<dbReference type="InterPro" id="IPR045229">
    <property type="entry name" value="TPP_enz"/>
</dbReference>
<dbReference type="SUPFAM" id="SSF52467">
    <property type="entry name" value="DHS-like NAD/FAD-binding domain"/>
    <property type="match status" value="1"/>
</dbReference>
<name>A0ABQ5LYC2_9RHOB</name>
<evidence type="ECO:0000256" key="6">
    <source>
        <dbReference type="ARBA" id="ARBA00023052"/>
    </source>
</evidence>
<gene>
    <name evidence="11" type="ORF">STA1M1_38290</name>
</gene>
<dbReference type="InterPro" id="IPR000399">
    <property type="entry name" value="TPP-bd_CS"/>
</dbReference>
<dbReference type="Gene3D" id="3.40.50.1220">
    <property type="entry name" value="TPP-binding domain"/>
    <property type="match status" value="1"/>
</dbReference>
<dbReference type="Proteomes" id="UP001144205">
    <property type="component" value="Unassembled WGS sequence"/>
</dbReference>
<dbReference type="PROSITE" id="PS00187">
    <property type="entry name" value="TPP_ENZYMES"/>
    <property type="match status" value="1"/>
</dbReference>
<evidence type="ECO:0000313" key="12">
    <source>
        <dbReference type="Proteomes" id="UP001144205"/>
    </source>
</evidence>
<organism evidence="11 12">
    <name type="scientific">Sinisalibacter aestuarii</name>
    <dbReference type="NCBI Taxonomy" id="2949426"/>
    <lineage>
        <taxon>Bacteria</taxon>
        <taxon>Pseudomonadati</taxon>
        <taxon>Pseudomonadota</taxon>
        <taxon>Alphaproteobacteria</taxon>
        <taxon>Rhodobacterales</taxon>
        <taxon>Roseobacteraceae</taxon>
        <taxon>Sinisalibacter</taxon>
    </lineage>
</organism>
<dbReference type="InterPro" id="IPR029035">
    <property type="entry name" value="DHS-like_NAD/FAD-binding_dom"/>
</dbReference>